<reference evidence="4" key="1">
    <citation type="submission" date="2017-08" db="EMBL/GenBank/DDBJ databases">
        <authorList>
            <person name="Grouzdev D.S."/>
            <person name="Gaisin V.A."/>
            <person name="Rysina M.S."/>
            <person name="Gorlenko V.M."/>
        </authorList>
    </citation>
    <scope>NUCLEOTIDE SEQUENCE [LARGE SCALE GENOMIC DNA]</scope>
    <source>
        <strain evidence="4">Kir15-3F</strain>
    </source>
</reference>
<proteinExistence type="predicted"/>
<dbReference type="InterPro" id="IPR052177">
    <property type="entry name" value="Divisome_Glycosyl_Hydrolase"/>
</dbReference>
<dbReference type="PANTHER" id="PTHR43405:SF1">
    <property type="entry name" value="GLYCOSYL HYDROLASE DIGH"/>
    <property type="match status" value="1"/>
</dbReference>
<dbReference type="InterPro" id="IPR017853">
    <property type="entry name" value="GH"/>
</dbReference>
<dbReference type="SUPFAM" id="SSF51445">
    <property type="entry name" value="(Trans)glycosidases"/>
    <property type="match status" value="1"/>
</dbReference>
<keyword evidence="4" id="KW-1185">Reference proteome</keyword>
<dbReference type="SUPFAM" id="SSF49478">
    <property type="entry name" value="Cna protein B-type domain"/>
    <property type="match status" value="1"/>
</dbReference>
<sequence length="505" mass="57101">MVRGTSRKGIAMRHGFVALLIVVVLLAGLAPPPSVVQAQEAPIQQMRAFWVDSFNPGFYNHAEVDELVENVVRAGANTIIMQVRRHGDAWYNNAIEPRALHPRLAPAHEFDPLAYLIEKAHSRGVRVHAWLVLSVTCRRADALWGHPEHVCTHHGPDVPDPQRWTTATFGGVQVGDFDFGHPAAVLHLERVVQHLLWAYPELDGIHWDYIRFGGQSYGYNRVSIERFNLAHGRPLHSRPQPADPEWSQWRRDRVTELARRLYIRAKAIKPTIEVSAATITWGGLGTYSPHDWPNSSAYRQVFQDWPAWLEEGIIDVALPMQYFAEGVPRSREWYNGWLNFSRNHTGRRAVVVGLGSWLNTREQNIAQIQRAHTPDEHGRVLSGVAFFSYDKPFAGSNFHTRREFMDQLRATVFAQPAQAPDWPWIANPTHGMLQGIAEVDGAMVPDARVTLIHNGEWLRDIHASADGWYGAVELPPGEYTIIVTHPDGRQQSRYTVVQPGLVSNL</sequence>
<dbReference type="Proteomes" id="UP000220527">
    <property type="component" value="Unassembled WGS sequence"/>
</dbReference>
<protein>
    <recommendedName>
        <fullName evidence="2">Glycosyl hydrolase-like 10 domain-containing protein</fullName>
    </recommendedName>
</protein>
<name>A0A2A6RER5_9CHLR</name>
<evidence type="ECO:0000313" key="4">
    <source>
        <dbReference type="Proteomes" id="UP000220527"/>
    </source>
</evidence>
<dbReference type="OrthoDB" id="9794671at2"/>
<evidence type="ECO:0000313" key="3">
    <source>
        <dbReference type="EMBL" id="PDW01557.1"/>
    </source>
</evidence>
<keyword evidence="1" id="KW-0732">Signal</keyword>
<accession>A0A2A6RER5</accession>
<dbReference type="PANTHER" id="PTHR43405">
    <property type="entry name" value="GLYCOSYL HYDROLASE DIGH"/>
    <property type="match status" value="1"/>
</dbReference>
<dbReference type="AlphaFoldDB" id="A0A2A6RER5"/>
<comment type="caution">
    <text evidence="3">The sequence shown here is derived from an EMBL/GenBank/DDBJ whole genome shotgun (WGS) entry which is preliminary data.</text>
</comment>
<feature type="domain" description="Glycosyl hydrolase-like 10" evidence="2">
    <location>
        <begin position="46"/>
        <end position="334"/>
    </location>
</feature>
<dbReference type="Pfam" id="PF02638">
    <property type="entry name" value="GHL10"/>
    <property type="match status" value="1"/>
</dbReference>
<evidence type="ECO:0000256" key="1">
    <source>
        <dbReference type="ARBA" id="ARBA00022729"/>
    </source>
</evidence>
<dbReference type="InterPro" id="IPR003790">
    <property type="entry name" value="GHL10"/>
</dbReference>
<dbReference type="Gene3D" id="3.20.20.80">
    <property type="entry name" value="Glycosidases"/>
    <property type="match status" value="1"/>
</dbReference>
<organism evidence="3 4">
    <name type="scientific">Candidatus Viridilinea mediisalina</name>
    <dbReference type="NCBI Taxonomy" id="2024553"/>
    <lineage>
        <taxon>Bacteria</taxon>
        <taxon>Bacillati</taxon>
        <taxon>Chloroflexota</taxon>
        <taxon>Chloroflexia</taxon>
        <taxon>Chloroflexales</taxon>
        <taxon>Chloroflexineae</taxon>
        <taxon>Oscillochloridaceae</taxon>
        <taxon>Candidatus Viridilinea</taxon>
    </lineage>
</organism>
<dbReference type="EMBL" id="NQWI01000128">
    <property type="protein sequence ID" value="PDW01557.1"/>
    <property type="molecule type" value="Genomic_DNA"/>
</dbReference>
<evidence type="ECO:0000259" key="2">
    <source>
        <dbReference type="Pfam" id="PF02638"/>
    </source>
</evidence>
<gene>
    <name evidence="3" type="ORF">CJ255_18530</name>
</gene>